<dbReference type="RefSeq" id="WP_008914718.1">
    <property type="nucleotide sequence ID" value="NZ_CM001773.1"/>
</dbReference>
<dbReference type="SUPFAM" id="SSF63520">
    <property type="entry name" value="PTS-regulatory domain, PRD"/>
    <property type="match status" value="1"/>
</dbReference>
<dbReference type="NCBIfam" id="TIGR03582">
    <property type="entry name" value="EF_0829"/>
    <property type="match status" value="1"/>
</dbReference>
<sequence>MSKSVAIFKMSEDNLDINEVTQQLLTIISDWLQLEGCYTTEVQQQMLESHLRAMVARAKTGESLPEVDISLFDEISDHSIALSQRVVDALPGLEPEEAYLLSVHFEVIRSND</sequence>
<dbReference type="AlphaFoldDB" id="K8WUZ5"/>
<comment type="caution">
    <text evidence="2">The sequence shown here is derived from an EMBL/GenBank/DDBJ whole genome shotgun (WGS) entry which is preliminary data.</text>
</comment>
<dbReference type="Gene3D" id="1.10.1790.10">
    <property type="entry name" value="PRD domain"/>
    <property type="match status" value="1"/>
</dbReference>
<evidence type="ECO:0000259" key="1">
    <source>
        <dbReference type="PROSITE" id="PS51372"/>
    </source>
</evidence>
<organism evidence="2 3">
    <name type="scientific">Providencia sneebia DSM 19967</name>
    <dbReference type="NCBI Taxonomy" id="1141660"/>
    <lineage>
        <taxon>Bacteria</taxon>
        <taxon>Pseudomonadati</taxon>
        <taxon>Pseudomonadota</taxon>
        <taxon>Gammaproteobacteria</taxon>
        <taxon>Enterobacterales</taxon>
        <taxon>Morganellaceae</taxon>
        <taxon>Providencia</taxon>
    </lineage>
</organism>
<dbReference type="GO" id="GO:0006355">
    <property type="term" value="P:regulation of DNA-templated transcription"/>
    <property type="evidence" value="ECO:0007669"/>
    <property type="project" value="InterPro"/>
</dbReference>
<gene>
    <name evidence="2" type="ORF">OO7_04229</name>
</gene>
<accession>K8WUZ5</accession>
<dbReference type="PATRIC" id="fig|1141660.3.peg.855"/>
<reference evidence="2 3" key="1">
    <citation type="journal article" date="2012" name="BMC Genomics">
        <title>Comparative genomics of bacteria in the genus Providencia isolated from wild Drosophila melanogaster.</title>
        <authorList>
            <person name="Galac M.R."/>
            <person name="Lazzaro B.P."/>
        </authorList>
    </citation>
    <scope>NUCLEOTIDE SEQUENCE [LARGE SCALE GENOMIC DNA]</scope>
    <source>
        <strain evidence="2 3">DSM 19967</strain>
    </source>
</reference>
<dbReference type="Proteomes" id="UP000010290">
    <property type="component" value="Chromosome"/>
</dbReference>
<dbReference type="InterPro" id="IPR020044">
    <property type="entry name" value="PRD_EF0829/AHA3910"/>
</dbReference>
<dbReference type="OrthoDB" id="8589790at2"/>
<dbReference type="InterPro" id="IPR011608">
    <property type="entry name" value="PRD"/>
</dbReference>
<dbReference type="EMBL" id="AKKN01000005">
    <property type="protein sequence ID" value="EKT60010.1"/>
    <property type="molecule type" value="Genomic_DNA"/>
</dbReference>
<evidence type="ECO:0000313" key="3">
    <source>
        <dbReference type="Proteomes" id="UP000010290"/>
    </source>
</evidence>
<keyword evidence="3" id="KW-1185">Reference proteome</keyword>
<dbReference type="InterPro" id="IPR036634">
    <property type="entry name" value="PRD_sf"/>
</dbReference>
<evidence type="ECO:0000313" key="2">
    <source>
        <dbReference type="EMBL" id="EKT60010.1"/>
    </source>
</evidence>
<name>K8WUZ5_9GAMM</name>
<dbReference type="HOGENOM" id="CLU_145335_0_0_6"/>
<dbReference type="PROSITE" id="PS51372">
    <property type="entry name" value="PRD_2"/>
    <property type="match status" value="1"/>
</dbReference>
<proteinExistence type="predicted"/>
<protein>
    <submittedName>
        <fullName evidence="2">PRD domain-containing protein</fullName>
    </submittedName>
</protein>
<feature type="domain" description="PRD" evidence="1">
    <location>
        <begin position="12"/>
        <end position="112"/>
    </location>
</feature>